<gene>
    <name evidence="2" type="ORF">BGW38_002024</name>
</gene>
<evidence type="ECO:0000313" key="3">
    <source>
        <dbReference type="Proteomes" id="UP000780801"/>
    </source>
</evidence>
<proteinExistence type="predicted"/>
<feature type="non-terminal residue" evidence="2">
    <location>
        <position position="1"/>
    </location>
</feature>
<dbReference type="AlphaFoldDB" id="A0A9P6FSM8"/>
<sequence>SMGRRYSEPGNIVHDTSEFATFRQAISSGFSPQDATLVSTPTSAPSNNIFLQHHLEESALEKDGFTRAMAQDSPKSMSLHPLDLSASADSSPSSSTSSLRRQSYQLTRRSTMSTLQSLPSGLSSPATSVNSTPSPTLTPRSEYPTQQSQQQLLMRYMAKVPPADQQLMSISHAHSMSNSGFSSTDAANVPHLTRGHSLDSIVSAASDFVLFPSQSQSPFPQSPLQLDPHSQTLAMSPTGPMLSQRRHSYEATPLPDTFFPVETLSNMSPSIMTSTLDPVQDPRQSMPSRFEGHGPPVVLHPHHQQPVQSIGAFEDQGFAKVHPLEQLYQSHGDYDQSQNQDIHPQYSDEQMPRLQDPMQFQYLGHNWTSQTPAFHN</sequence>
<keyword evidence="3" id="KW-1185">Reference proteome</keyword>
<organism evidence="2 3">
    <name type="scientific">Lunasporangiospora selenospora</name>
    <dbReference type="NCBI Taxonomy" id="979761"/>
    <lineage>
        <taxon>Eukaryota</taxon>
        <taxon>Fungi</taxon>
        <taxon>Fungi incertae sedis</taxon>
        <taxon>Mucoromycota</taxon>
        <taxon>Mortierellomycotina</taxon>
        <taxon>Mortierellomycetes</taxon>
        <taxon>Mortierellales</taxon>
        <taxon>Mortierellaceae</taxon>
        <taxon>Lunasporangiospora</taxon>
    </lineage>
</organism>
<reference evidence="2" key="1">
    <citation type="journal article" date="2020" name="Fungal Divers.">
        <title>Resolving the Mortierellaceae phylogeny through synthesis of multi-gene phylogenetics and phylogenomics.</title>
        <authorList>
            <person name="Vandepol N."/>
            <person name="Liber J."/>
            <person name="Desiro A."/>
            <person name="Na H."/>
            <person name="Kennedy M."/>
            <person name="Barry K."/>
            <person name="Grigoriev I.V."/>
            <person name="Miller A.N."/>
            <person name="O'Donnell K."/>
            <person name="Stajich J.E."/>
            <person name="Bonito G."/>
        </authorList>
    </citation>
    <scope>NUCLEOTIDE SEQUENCE</scope>
    <source>
        <strain evidence="2">KOD1015</strain>
    </source>
</reference>
<comment type="caution">
    <text evidence="2">The sequence shown here is derived from an EMBL/GenBank/DDBJ whole genome shotgun (WGS) entry which is preliminary data.</text>
</comment>
<feature type="region of interest" description="Disordered" evidence="1">
    <location>
        <begin position="71"/>
        <end position="147"/>
    </location>
</feature>
<feature type="compositionally biased region" description="Low complexity" evidence="1">
    <location>
        <begin position="78"/>
        <end position="106"/>
    </location>
</feature>
<protein>
    <submittedName>
        <fullName evidence="2">Uncharacterized protein</fullName>
    </submittedName>
</protein>
<dbReference type="EMBL" id="JAABOA010001676">
    <property type="protein sequence ID" value="KAF9581088.1"/>
    <property type="molecule type" value="Genomic_DNA"/>
</dbReference>
<dbReference type="Proteomes" id="UP000780801">
    <property type="component" value="Unassembled WGS sequence"/>
</dbReference>
<evidence type="ECO:0000313" key="2">
    <source>
        <dbReference type="EMBL" id="KAF9581088.1"/>
    </source>
</evidence>
<accession>A0A9P6FSM8</accession>
<feature type="compositionally biased region" description="Polar residues" evidence="1">
    <location>
        <begin position="107"/>
        <end position="147"/>
    </location>
</feature>
<name>A0A9P6FSM8_9FUNG</name>
<evidence type="ECO:0000256" key="1">
    <source>
        <dbReference type="SAM" id="MobiDB-lite"/>
    </source>
</evidence>